<dbReference type="AlphaFoldDB" id="A0A7K1YC48"/>
<reference evidence="2 3" key="1">
    <citation type="submission" date="2019-11" db="EMBL/GenBank/DDBJ databases">
        <title>Pedobacter sp. HMF7647 Genome sequencing and assembly.</title>
        <authorList>
            <person name="Kang H."/>
            <person name="Kim H."/>
            <person name="Joh K."/>
        </authorList>
    </citation>
    <scope>NUCLEOTIDE SEQUENCE [LARGE SCALE GENOMIC DNA]</scope>
    <source>
        <strain evidence="2 3">HMF7647</strain>
    </source>
</reference>
<dbReference type="EMBL" id="WVHT01000006">
    <property type="protein sequence ID" value="MXV52145.1"/>
    <property type="molecule type" value="Genomic_DNA"/>
</dbReference>
<feature type="domain" description="SGNH hydrolase-type esterase" evidence="1">
    <location>
        <begin position="50"/>
        <end position="239"/>
    </location>
</feature>
<dbReference type="CDD" id="cd01834">
    <property type="entry name" value="SGNH_hydrolase_like_2"/>
    <property type="match status" value="1"/>
</dbReference>
<dbReference type="PANTHER" id="PTHR30383">
    <property type="entry name" value="THIOESTERASE 1/PROTEASE 1/LYSOPHOSPHOLIPASE L1"/>
    <property type="match status" value="1"/>
</dbReference>
<comment type="caution">
    <text evidence="2">The sequence shown here is derived from an EMBL/GenBank/DDBJ whole genome shotgun (WGS) entry which is preliminary data.</text>
</comment>
<evidence type="ECO:0000313" key="3">
    <source>
        <dbReference type="Proteomes" id="UP000466586"/>
    </source>
</evidence>
<dbReference type="Proteomes" id="UP000466586">
    <property type="component" value="Unassembled WGS sequence"/>
</dbReference>
<proteinExistence type="predicted"/>
<dbReference type="InterPro" id="IPR051532">
    <property type="entry name" value="Ester_Hydrolysis_Enzymes"/>
</dbReference>
<evidence type="ECO:0000313" key="2">
    <source>
        <dbReference type="EMBL" id="MXV52145.1"/>
    </source>
</evidence>
<keyword evidence="3" id="KW-1185">Reference proteome</keyword>
<sequence length="250" mass="27579">MINSRRTFIKSAAIGSIAGLLVPEIVSAAKTPSKQGKITLQDNDIILFQGDSITDSGRQKNNAEKNNNSALGNGYALLTAARLLQKYPEKNLSIYNRGISGNKVYQLAERWEDDCLNLKPTILSILIGVNDFWHTLTGGYKGTVTTYKNDFEALLDKTKQKLPNVKLIIGQPFALTGVKAVDSSWFPAFTDYQNSAREIADKYQAHYIPYQKIFDQAAKTGSPSYWTGDGVHPSLAGGQLMAESWLDLIK</sequence>
<gene>
    <name evidence="2" type="ORF">GS399_14295</name>
</gene>
<dbReference type="InterPro" id="IPR006311">
    <property type="entry name" value="TAT_signal"/>
</dbReference>
<dbReference type="Pfam" id="PF13472">
    <property type="entry name" value="Lipase_GDSL_2"/>
    <property type="match status" value="1"/>
</dbReference>
<dbReference type="InterPro" id="IPR036514">
    <property type="entry name" value="SGNH_hydro_sf"/>
</dbReference>
<evidence type="ECO:0000259" key="1">
    <source>
        <dbReference type="Pfam" id="PF13472"/>
    </source>
</evidence>
<organism evidence="2 3">
    <name type="scientific">Hufsiella arboris</name>
    <dbReference type="NCBI Taxonomy" id="2695275"/>
    <lineage>
        <taxon>Bacteria</taxon>
        <taxon>Pseudomonadati</taxon>
        <taxon>Bacteroidota</taxon>
        <taxon>Sphingobacteriia</taxon>
        <taxon>Sphingobacteriales</taxon>
        <taxon>Sphingobacteriaceae</taxon>
        <taxon>Hufsiella</taxon>
    </lineage>
</organism>
<dbReference type="Gene3D" id="3.40.50.1110">
    <property type="entry name" value="SGNH hydrolase"/>
    <property type="match status" value="1"/>
</dbReference>
<accession>A0A7K1YC48</accession>
<dbReference type="InterPro" id="IPR013830">
    <property type="entry name" value="SGNH_hydro"/>
</dbReference>
<dbReference type="GO" id="GO:0004622">
    <property type="term" value="F:phosphatidylcholine lysophospholipase activity"/>
    <property type="evidence" value="ECO:0007669"/>
    <property type="project" value="TreeGrafter"/>
</dbReference>
<name>A0A7K1YC48_9SPHI</name>
<dbReference type="SUPFAM" id="SSF52266">
    <property type="entry name" value="SGNH hydrolase"/>
    <property type="match status" value="1"/>
</dbReference>
<dbReference type="PANTHER" id="PTHR30383:SF5">
    <property type="entry name" value="SGNH HYDROLASE-TYPE ESTERASE DOMAIN-CONTAINING PROTEIN"/>
    <property type="match status" value="1"/>
</dbReference>
<dbReference type="PROSITE" id="PS51318">
    <property type="entry name" value="TAT"/>
    <property type="match status" value="1"/>
</dbReference>
<protein>
    <submittedName>
        <fullName evidence="2">Lysophospholipase</fullName>
    </submittedName>
</protein>
<dbReference type="RefSeq" id="WP_160845318.1">
    <property type="nucleotide sequence ID" value="NZ_WVHT01000006.1"/>
</dbReference>